<dbReference type="STRING" id="1230458.C484_20132"/>
<dbReference type="PATRIC" id="fig|1230458.4.peg.4053"/>
<dbReference type="AlphaFoldDB" id="L9ZKE1"/>
<evidence type="ECO:0000259" key="1">
    <source>
        <dbReference type="Pfam" id="PF00733"/>
    </source>
</evidence>
<feature type="domain" description="Asparagine synthetase" evidence="1">
    <location>
        <begin position="207"/>
        <end position="286"/>
    </location>
</feature>
<reference evidence="2 3" key="1">
    <citation type="journal article" date="2014" name="PLoS Genet.">
        <title>Phylogenetically driven sequencing of extremely halophilic archaea reveals strategies for static and dynamic osmo-response.</title>
        <authorList>
            <person name="Becker E.A."/>
            <person name="Seitzer P.M."/>
            <person name="Tritt A."/>
            <person name="Larsen D."/>
            <person name="Krusor M."/>
            <person name="Yao A.I."/>
            <person name="Wu D."/>
            <person name="Madern D."/>
            <person name="Eisen J.A."/>
            <person name="Darling A.E."/>
            <person name="Facciotti M.T."/>
        </authorList>
    </citation>
    <scope>NUCLEOTIDE SEQUENCE [LARGE SCALE GENOMIC DNA]</scope>
    <source>
        <strain evidence="2 3">DSM 12281</strain>
    </source>
</reference>
<evidence type="ECO:0000313" key="2">
    <source>
        <dbReference type="EMBL" id="ELY85663.1"/>
    </source>
</evidence>
<protein>
    <recommendedName>
        <fullName evidence="1">Asparagine synthetase domain-containing protein</fullName>
    </recommendedName>
</protein>
<dbReference type="InterPro" id="IPR014729">
    <property type="entry name" value="Rossmann-like_a/b/a_fold"/>
</dbReference>
<dbReference type="GO" id="GO:0004066">
    <property type="term" value="F:asparagine synthase (glutamine-hydrolyzing) activity"/>
    <property type="evidence" value="ECO:0007669"/>
    <property type="project" value="InterPro"/>
</dbReference>
<name>L9ZKE1_9EURY</name>
<comment type="caution">
    <text evidence="2">The sequence shown here is derived from an EMBL/GenBank/DDBJ whole genome shotgun (WGS) entry which is preliminary data.</text>
</comment>
<gene>
    <name evidence="2" type="ORF">C484_20132</name>
</gene>
<organism evidence="2 3">
    <name type="scientific">Natrialba taiwanensis DSM 12281</name>
    <dbReference type="NCBI Taxonomy" id="1230458"/>
    <lineage>
        <taxon>Archaea</taxon>
        <taxon>Methanobacteriati</taxon>
        <taxon>Methanobacteriota</taxon>
        <taxon>Stenosarchaea group</taxon>
        <taxon>Halobacteria</taxon>
        <taxon>Halobacteriales</taxon>
        <taxon>Natrialbaceae</taxon>
        <taxon>Natrialba</taxon>
    </lineage>
</organism>
<dbReference type="Proteomes" id="UP000011648">
    <property type="component" value="Unassembled WGS sequence"/>
</dbReference>
<dbReference type="GO" id="GO:0006529">
    <property type="term" value="P:asparagine biosynthetic process"/>
    <property type="evidence" value="ECO:0007669"/>
    <property type="project" value="InterPro"/>
</dbReference>
<evidence type="ECO:0000313" key="3">
    <source>
        <dbReference type="Proteomes" id="UP000011648"/>
    </source>
</evidence>
<keyword evidence="3" id="KW-1185">Reference proteome</keyword>
<dbReference type="SUPFAM" id="SSF52402">
    <property type="entry name" value="Adenine nucleotide alpha hydrolases-like"/>
    <property type="match status" value="1"/>
</dbReference>
<sequence>MMNKELFGVFGGSETFERFRSRDEFDEVLSGPSLTVAIRDPGLDYPGWSATYADETGCCVIWGEAYVPGDEQNAARWLLDQYDTHGLDALDTLNGSYLAVLDIDGETPFVATDLVRSRECFYTDDPGPLVFGTDAAEVGQTIPDPSLDRNGILEFLHMGLALGEKTWIDELSRLPIDSRLTPHGVDSLSRFVYRPADPDAFDYVDELASRLERALRRRSSNPGPKGLLLSAGYDSRIVLSQVDDIDHCYTVGSPDAQEVQGAKRVANQYGATHTAFQPDERYLLADESKVQYSQGIKESLHIHHAGYTDELTDEVETMYHGLLCDTFFRGHFTAQDGVDVLGTWVPFQRLDPDPDPVAVFLDKYGYSREQSIELTERTGIDNDPEQFVEEAIAAEFAANRSRAECIQNALTCCGIANQPSVPFHNHLADQFFAPFLATDRELLEWHLRTPPRLRTTETFLQACKQLDDDILRHRPPDRPHDGMLLNEVEGFVRRKTPLLTSFEPPWPDRRTLFEKHGFNDRLLGEYENIHPIAPRHKLRVADLQTWLDSWDAVASDTIPWLQSPPRIMS</sequence>
<proteinExistence type="predicted"/>
<dbReference type="Gene3D" id="3.40.50.620">
    <property type="entry name" value="HUPs"/>
    <property type="match status" value="1"/>
</dbReference>
<dbReference type="Pfam" id="PF00733">
    <property type="entry name" value="Asn_synthase"/>
    <property type="match status" value="1"/>
</dbReference>
<dbReference type="EMBL" id="AOIL01000067">
    <property type="protein sequence ID" value="ELY85663.1"/>
    <property type="molecule type" value="Genomic_DNA"/>
</dbReference>
<dbReference type="InterPro" id="IPR001962">
    <property type="entry name" value="Asn_synthase"/>
</dbReference>
<accession>L9ZKE1</accession>